<gene>
    <name evidence="4" type="ORF">BC343_28330</name>
</gene>
<dbReference type="Proteomes" id="UP000189739">
    <property type="component" value="Unassembled WGS sequence"/>
</dbReference>
<sequence>MSQITKATEADIPELASLINLAYRGETSLKGWTTEAHMIDGQRIGLTDLEEQMAAPDATILKHTEDNGAITGCVYLKTQGEKMYLGTLSVSPLLQAGGIGRKLLEAAEEFVRDAGIHTIVMTVITLRTELIAWYERRGYRKTGEIVPLDIPENFGILKQPLDMYKLEKEV</sequence>
<evidence type="ECO:0000313" key="4">
    <source>
        <dbReference type="EMBL" id="OOQ59233.1"/>
    </source>
</evidence>
<reference evidence="4 5" key="1">
    <citation type="submission" date="2016-07" db="EMBL/GenBank/DDBJ databases">
        <title>Genomic analysis of zinc-resistant bacterium Mucilaginibacter pedocola TBZ30.</title>
        <authorList>
            <person name="Huang J."/>
            <person name="Tang J."/>
        </authorList>
    </citation>
    <scope>NUCLEOTIDE SEQUENCE [LARGE SCALE GENOMIC DNA]</scope>
    <source>
        <strain evidence="4 5">TBZ30</strain>
    </source>
</reference>
<dbReference type="RefSeq" id="WP_078348730.1">
    <property type="nucleotide sequence ID" value="NZ_MBTF01000014.1"/>
</dbReference>
<dbReference type="CDD" id="cd04301">
    <property type="entry name" value="NAT_SF"/>
    <property type="match status" value="1"/>
</dbReference>
<feature type="domain" description="N-acetyltransferase" evidence="3">
    <location>
        <begin position="2"/>
        <end position="162"/>
    </location>
</feature>
<dbReference type="PROSITE" id="PS51186">
    <property type="entry name" value="GNAT"/>
    <property type="match status" value="1"/>
</dbReference>
<keyword evidence="1" id="KW-0808">Transferase</keyword>
<dbReference type="AlphaFoldDB" id="A0A1S9PE49"/>
<dbReference type="Gene3D" id="3.40.630.30">
    <property type="match status" value="1"/>
</dbReference>
<evidence type="ECO:0000259" key="3">
    <source>
        <dbReference type="PROSITE" id="PS51186"/>
    </source>
</evidence>
<name>A0A1S9PE49_9SPHI</name>
<evidence type="ECO:0000256" key="1">
    <source>
        <dbReference type="ARBA" id="ARBA00022679"/>
    </source>
</evidence>
<dbReference type="SUPFAM" id="SSF55729">
    <property type="entry name" value="Acyl-CoA N-acyltransferases (Nat)"/>
    <property type="match status" value="1"/>
</dbReference>
<comment type="caution">
    <text evidence="4">The sequence shown here is derived from an EMBL/GenBank/DDBJ whole genome shotgun (WGS) entry which is preliminary data.</text>
</comment>
<dbReference type="GO" id="GO:0016747">
    <property type="term" value="F:acyltransferase activity, transferring groups other than amino-acyl groups"/>
    <property type="evidence" value="ECO:0007669"/>
    <property type="project" value="InterPro"/>
</dbReference>
<organism evidence="4 5">
    <name type="scientific">Mucilaginibacter pedocola</name>
    <dbReference type="NCBI Taxonomy" id="1792845"/>
    <lineage>
        <taxon>Bacteria</taxon>
        <taxon>Pseudomonadati</taxon>
        <taxon>Bacteroidota</taxon>
        <taxon>Sphingobacteriia</taxon>
        <taxon>Sphingobacteriales</taxon>
        <taxon>Sphingobacteriaceae</taxon>
        <taxon>Mucilaginibacter</taxon>
    </lineage>
</organism>
<dbReference type="STRING" id="1792845.BC343_28330"/>
<dbReference type="PANTHER" id="PTHR43877">
    <property type="entry name" value="AMINOALKYLPHOSPHONATE N-ACETYLTRANSFERASE-RELATED-RELATED"/>
    <property type="match status" value="1"/>
</dbReference>
<proteinExistence type="predicted"/>
<keyword evidence="5" id="KW-1185">Reference proteome</keyword>
<evidence type="ECO:0000313" key="5">
    <source>
        <dbReference type="Proteomes" id="UP000189739"/>
    </source>
</evidence>
<keyword evidence="2" id="KW-0012">Acyltransferase</keyword>
<dbReference type="InterPro" id="IPR016181">
    <property type="entry name" value="Acyl_CoA_acyltransferase"/>
</dbReference>
<dbReference type="Pfam" id="PF00583">
    <property type="entry name" value="Acetyltransf_1"/>
    <property type="match status" value="1"/>
</dbReference>
<accession>A0A1S9PE49</accession>
<dbReference type="OrthoDB" id="9796381at2"/>
<dbReference type="EMBL" id="MBTF01000014">
    <property type="protein sequence ID" value="OOQ59233.1"/>
    <property type="molecule type" value="Genomic_DNA"/>
</dbReference>
<protein>
    <recommendedName>
        <fullName evidence="3">N-acetyltransferase domain-containing protein</fullName>
    </recommendedName>
</protein>
<dbReference type="InterPro" id="IPR050832">
    <property type="entry name" value="Bact_Acetyltransf"/>
</dbReference>
<dbReference type="InterPro" id="IPR000182">
    <property type="entry name" value="GNAT_dom"/>
</dbReference>
<evidence type="ECO:0000256" key="2">
    <source>
        <dbReference type="ARBA" id="ARBA00023315"/>
    </source>
</evidence>